<dbReference type="RefSeq" id="WP_262591265.1">
    <property type="nucleotide sequence ID" value="NZ_JAOQJQ010000005.1"/>
</dbReference>
<keyword evidence="5" id="KW-1185">Reference proteome</keyword>
<dbReference type="PROSITE" id="PS50977">
    <property type="entry name" value="HTH_TETR_2"/>
    <property type="match status" value="1"/>
</dbReference>
<organism evidence="4 5">
    <name type="scientific">Brotonthovivens ammoniilytica</name>
    <dbReference type="NCBI Taxonomy" id="2981725"/>
    <lineage>
        <taxon>Bacteria</taxon>
        <taxon>Bacillati</taxon>
        <taxon>Bacillota</taxon>
        <taxon>Clostridia</taxon>
        <taxon>Lachnospirales</taxon>
        <taxon>Lachnospiraceae</taxon>
        <taxon>Brotonthovivens</taxon>
    </lineage>
</organism>
<evidence type="ECO:0000259" key="3">
    <source>
        <dbReference type="PROSITE" id="PS50977"/>
    </source>
</evidence>
<evidence type="ECO:0000256" key="2">
    <source>
        <dbReference type="PROSITE-ProRule" id="PRU00335"/>
    </source>
</evidence>
<gene>
    <name evidence="4" type="ORF">OCV88_12615</name>
</gene>
<dbReference type="InterPro" id="IPR001647">
    <property type="entry name" value="HTH_TetR"/>
</dbReference>
<dbReference type="InterPro" id="IPR009057">
    <property type="entry name" value="Homeodomain-like_sf"/>
</dbReference>
<dbReference type="InterPro" id="IPR050624">
    <property type="entry name" value="HTH-type_Tx_Regulator"/>
</dbReference>
<dbReference type="SUPFAM" id="SSF46689">
    <property type="entry name" value="Homeodomain-like"/>
    <property type="match status" value="1"/>
</dbReference>
<feature type="DNA-binding region" description="H-T-H motif" evidence="2">
    <location>
        <begin position="27"/>
        <end position="46"/>
    </location>
</feature>
<dbReference type="PRINTS" id="PR00455">
    <property type="entry name" value="HTHTETR"/>
</dbReference>
<keyword evidence="1 2" id="KW-0238">DNA-binding</keyword>
<evidence type="ECO:0000256" key="1">
    <source>
        <dbReference type="ARBA" id="ARBA00023125"/>
    </source>
</evidence>
<evidence type="ECO:0000313" key="4">
    <source>
        <dbReference type="EMBL" id="MCU6763157.1"/>
    </source>
</evidence>
<reference evidence="4 5" key="1">
    <citation type="journal article" date="2021" name="ISME Commun">
        <title>Automated analysis of genomic sequences facilitates high-throughput and comprehensive description of bacteria.</title>
        <authorList>
            <person name="Hitch T.C.A."/>
        </authorList>
    </citation>
    <scope>NUCLEOTIDE SEQUENCE [LARGE SCALE GENOMIC DNA]</scope>
    <source>
        <strain evidence="4 5">Sanger_109</strain>
    </source>
</reference>
<dbReference type="Pfam" id="PF00440">
    <property type="entry name" value="TetR_N"/>
    <property type="match status" value="1"/>
</dbReference>
<comment type="caution">
    <text evidence="4">The sequence shown here is derived from an EMBL/GenBank/DDBJ whole genome shotgun (WGS) entry which is preliminary data.</text>
</comment>
<dbReference type="Gene3D" id="1.10.357.10">
    <property type="entry name" value="Tetracycline Repressor, domain 2"/>
    <property type="match status" value="1"/>
</dbReference>
<accession>A0ABT2TNH0</accession>
<dbReference type="Proteomes" id="UP001652442">
    <property type="component" value="Unassembled WGS sequence"/>
</dbReference>
<evidence type="ECO:0000313" key="5">
    <source>
        <dbReference type="Proteomes" id="UP001652442"/>
    </source>
</evidence>
<dbReference type="PANTHER" id="PTHR43479:SF11">
    <property type="entry name" value="ACREF_ENVCD OPERON REPRESSOR-RELATED"/>
    <property type="match status" value="1"/>
</dbReference>
<feature type="domain" description="HTH tetR-type" evidence="3">
    <location>
        <begin position="4"/>
        <end position="64"/>
    </location>
</feature>
<sequence>MDELTTLQSIHRAGKKEFLKKGFKSASLRSIVKDAGVTTGAFYGYYRSKEKLFEALVGEQAEVMLERFEGAQREFAMLPPRLQKEEMGKISGACMDWMLDYVYQHLEVFKLLILCSEGTKYEHFVHKMVESEVKGTHKFIQSMHSLGQNLKEIDPQLEHILITGMFNGFFEMVVHDMPKAQAVEYVKELRQFYTAGWQAVLGY</sequence>
<proteinExistence type="predicted"/>
<name>A0ABT2TNH0_9FIRM</name>
<dbReference type="EMBL" id="JAOQJQ010000005">
    <property type="protein sequence ID" value="MCU6763157.1"/>
    <property type="molecule type" value="Genomic_DNA"/>
</dbReference>
<protein>
    <submittedName>
        <fullName evidence="4">TetR/AcrR family transcriptional regulator</fullName>
    </submittedName>
</protein>
<dbReference type="PANTHER" id="PTHR43479">
    <property type="entry name" value="ACREF/ENVCD OPERON REPRESSOR-RELATED"/>
    <property type="match status" value="1"/>
</dbReference>